<evidence type="ECO:0000313" key="3">
    <source>
        <dbReference type="EMBL" id="NNU42221.1"/>
    </source>
</evidence>
<dbReference type="EMBL" id="JABFCS010000001">
    <property type="protein sequence ID" value="NNU42221.1"/>
    <property type="molecule type" value="Genomic_DNA"/>
</dbReference>
<feature type="domain" description="Solute-binding protein family 3/N-terminal" evidence="2">
    <location>
        <begin position="52"/>
        <end position="289"/>
    </location>
</feature>
<dbReference type="Proteomes" id="UP000552954">
    <property type="component" value="Unassembled WGS sequence"/>
</dbReference>
<dbReference type="SUPFAM" id="SSF53850">
    <property type="entry name" value="Periplasmic binding protein-like II"/>
    <property type="match status" value="1"/>
</dbReference>
<sequence length="291" mass="31127">MGDQELPRNPPREAAVRRAFLRRGAAAALALALPAARAAQGGDWARIRQRGSLVVGLYQEMPPFHDGGRGIDADLGRALAAEMGLGFSALPFAAGENMGDDLRNMVWKGHYLGWGPADVLLHVPLDPPLLRDNPQVRVLAPYYRERVLIAFDRRRLPALDAISALRGQPVAVAGLSLAGWLLIGAEGGLLREHLQTRMADGVAAAAALQRGEVVAAAGLASELESVLGGDERFALQPLPLPRAPRDGWAVGCAVRKDATELATGLQQAMAALRADGRLQAIFRRHRVEPLL</sequence>
<reference evidence="3 4" key="1">
    <citation type="submission" date="2020-05" db="EMBL/GenBank/DDBJ databases">
        <authorList>
            <person name="Khan S.A."/>
            <person name="Jeon C.O."/>
            <person name="Chun B.H."/>
        </authorList>
    </citation>
    <scope>NUCLEOTIDE SEQUENCE [LARGE SCALE GENOMIC DNA]</scope>
    <source>
        <strain evidence="3 4">B156</strain>
    </source>
</reference>
<proteinExistence type="predicted"/>
<name>A0A849KBR6_9BURK</name>
<dbReference type="InterPro" id="IPR001638">
    <property type="entry name" value="Solute-binding_3/MltF_N"/>
</dbReference>
<keyword evidence="1" id="KW-0732">Signal</keyword>
<dbReference type="PROSITE" id="PS51318">
    <property type="entry name" value="TAT"/>
    <property type="match status" value="1"/>
</dbReference>
<evidence type="ECO:0000256" key="1">
    <source>
        <dbReference type="ARBA" id="ARBA00022729"/>
    </source>
</evidence>
<reference evidence="3 4" key="2">
    <citation type="submission" date="2020-06" db="EMBL/GenBank/DDBJ databases">
        <title>Ramlibacter rhizophilus sp. nov., isolated from rhizosphere soil of national flower Mugunghwa from South Korea.</title>
        <authorList>
            <person name="Zheng-Fei Y."/>
            <person name="Huan T."/>
        </authorList>
    </citation>
    <scope>NUCLEOTIDE SEQUENCE [LARGE SCALE GENOMIC DNA]</scope>
    <source>
        <strain evidence="3 4">B156</strain>
    </source>
</reference>
<protein>
    <submittedName>
        <fullName evidence="3">Transporter substrate-binding domain-containing protein</fullName>
    </submittedName>
</protein>
<evidence type="ECO:0000259" key="2">
    <source>
        <dbReference type="SMART" id="SM00062"/>
    </source>
</evidence>
<gene>
    <name evidence="3" type="ORF">HK415_02195</name>
</gene>
<comment type="caution">
    <text evidence="3">The sequence shown here is derived from an EMBL/GenBank/DDBJ whole genome shotgun (WGS) entry which is preliminary data.</text>
</comment>
<dbReference type="Gene3D" id="3.40.190.10">
    <property type="entry name" value="Periplasmic binding protein-like II"/>
    <property type="match status" value="2"/>
</dbReference>
<dbReference type="AlphaFoldDB" id="A0A849KBR6"/>
<organism evidence="3 4">
    <name type="scientific">Ramlibacter montanisoli</name>
    <dbReference type="NCBI Taxonomy" id="2732512"/>
    <lineage>
        <taxon>Bacteria</taxon>
        <taxon>Pseudomonadati</taxon>
        <taxon>Pseudomonadota</taxon>
        <taxon>Betaproteobacteria</taxon>
        <taxon>Burkholderiales</taxon>
        <taxon>Comamonadaceae</taxon>
        <taxon>Ramlibacter</taxon>
    </lineage>
</organism>
<dbReference type="SMART" id="SM00062">
    <property type="entry name" value="PBPb"/>
    <property type="match status" value="1"/>
</dbReference>
<dbReference type="PANTHER" id="PTHR35936">
    <property type="entry name" value="MEMBRANE-BOUND LYTIC MUREIN TRANSGLYCOSYLASE F"/>
    <property type="match status" value="1"/>
</dbReference>
<evidence type="ECO:0000313" key="4">
    <source>
        <dbReference type="Proteomes" id="UP000552954"/>
    </source>
</evidence>
<dbReference type="PANTHER" id="PTHR35936:SF17">
    <property type="entry name" value="ARGININE-BINDING EXTRACELLULAR PROTEIN ARTP"/>
    <property type="match status" value="1"/>
</dbReference>
<accession>A0A849KBR6</accession>
<keyword evidence="4" id="KW-1185">Reference proteome</keyword>
<dbReference type="InterPro" id="IPR006311">
    <property type="entry name" value="TAT_signal"/>
</dbReference>